<feature type="region of interest" description="Disordered" evidence="4">
    <location>
        <begin position="18"/>
        <end position="63"/>
    </location>
</feature>
<feature type="signal peptide" evidence="5">
    <location>
        <begin position="1"/>
        <end position="19"/>
    </location>
</feature>
<reference evidence="6 7" key="1">
    <citation type="submission" date="2020-03" db="EMBL/GenBank/DDBJ databases">
        <authorList>
            <person name="Wang L."/>
            <person name="He N."/>
            <person name="Li Y."/>
            <person name="Fang Y."/>
            <person name="Zhang F."/>
        </authorList>
    </citation>
    <scope>NUCLEOTIDE SEQUENCE [LARGE SCALE GENOMIC DNA]</scope>
    <source>
        <strain evidence="6 7">36D10-4-7</strain>
    </source>
</reference>
<comment type="caution">
    <text evidence="6">The sequence shown here is derived from an EMBL/GenBank/DDBJ whole genome shotgun (WGS) entry which is preliminary data.</text>
</comment>
<organism evidence="6 7">
    <name type="scientific">Sphingomonas corticis</name>
    <dbReference type="NCBI Taxonomy" id="2722791"/>
    <lineage>
        <taxon>Bacteria</taxon>
        <taxon>Pseudomonadati</taxon>
        <taxon>Pseudomonadota</taxon>
        <taxon>Alphaproteobacteria</taxon>
        <taxon>Sphingomonadales</taxon>
        <taxon>Sphingomonadaceae</taxon>
        <taxon>Sphingomonas</taxon>
    </lineage>
</organism>
<dbReference type="Gene3D" id="2.40.170.20">
    <property type="entry name" value="TonB-dependent receptor, beta-barrel domain"/>
    <property type="match status" value="1"/>
</dbReference>
<proteinExistence type="predicted"/>
<accession>A0ABX1CLT9</accession>
<evidence type="ECO:0000256" key="1">
    <source>
        <dbReference type="ARBA" id="ARBA00004442"/>
    </source>
</evidence>
<dbReference type="Proteomes" id="UP000732399">
    <property type="component" value="Unassembled WGS sequence"/>
</dbReference>
<keyword evidence="2" id="KW-0472">Membrane</keyword>
<dbReference type="InterPro" id="IPR036942">
    <property type="entry name" value="Beta-barrel_TonB_sf"/>
</dbReference>
<dbReference type="RefSeq" id="WP_168133335.1">
    <property type="nucleotide sequence ID" value="NZ_JAAVJH010000002.1"/>
</dbReference>
<evidence type="ECO:0000256" key="2">
    <source>
        <dbReference type="ARBA" id="ARBA00023136"/>
    </source>
</evidence>
<keyword evidence="3" id="KW-0998">Cell outer membrane</keyword>
<evidence type="ECO:0000313" key="7">
    <source>
        <dbReference type="Proteomes" id="UP000732399"/>
    </source>
</evidence>
<feature type="compositionally biased region" description="Low complexity" evidence="4">
    <location>
        <begin position="18"/>
        <end position="39"/>
    </location>
</feature>
<dbReference type="InterPro" id="IPR037066">
    <property type="entry name" value="Plug_dom_sf"/>
</dbReference>
<dbReference type="PANTHER" id="PTHR47234">
    <property type="match status" value="1"/>
</dbReference>
<feature type="chain" id="PRO_5046443001" evidence="5">
    <location>
        <begin position="20"/>
        <end position="937"/>
    </location>
</feature>
<dbReference type="SUPFAM" id="SSF56935">
    <property type="entry name" value="Porins"/>
    <property type="match status" value="1"/>
</dbReference>
<evidence type="ECO:0000313" key="6">
    <source>
        <dbReference type="EMBL" id="NJR77816.1"/>
    </source>
</evidence>
<sequence>MRALGLLLLTGTAASPALAQQAEPAAAQAPAAAAGAQQEPEPDEAEGGGSGGAAENAAAEDEAAELVVTGARLPGSVPGDITPEQQLSPADIRSYGVNSVSELLTELAPQTRSGRGAGGPPVVLVNGRRISGFQEIRDLPTEAIQRVDILPEEVALKFGYRADQRVVNFVLRRRFRAATVELDHRVATDGGRQQPEAEVDLLRIQGASRTNLHVEYTQAGRLTEAERGVRQQATDFSVPGNVVGADGAEVAPGLGSVVGVPAAAATRPPVLADFTPGASVTDQSRFRTLLPETRTFAANGTYATSVFGNVAFSVNATVDHNRTEADRGLATTSLALPTGNPYSPFAGPVTVARAFDGPGALVQRGESTDLHLGSTLNGDAGRWRWTVTGTADRSSSDTVTQTGLDATPFQARLVAGDAAANPFGPLDLARLPDNIGRSRSTNLSLNSLASGPLFALPAGDANASIRIGASTSDFSSFSSRASGEQSASIARDIAGTRINLDLPIARRNVALSAIGNFSLNGNIEIERLSDFGTLVTLGYGANWSPLVGVRFLASVTDEENAPGASQLGNPVVLTPGVRVFDYVTGTTATVTTVSGGNPGLEAEERHVTKLGLDLKPWSSREINLIANYVTSRTDGAIAGFPTASAAIETAFPDRFERVNGTLVRLDSRPINYARTERSELRYGINLSFPLKSAIQKQLEAFRAGTGPNPFAGLRPPGGRQRPATQPDGSAAPGAPPPPGDVPPPSSGEEPRRSGGPGGSGPGGGRGFGGGGRGGGGGRVQFALYHTWHLSDRVLIADGGPLLDLLDGDAVGSNGGQPRHELEGQAGYANNGLGARLSVNFRSATRVNGGTVDAPETLSFGSLATADLRLFADLGQRLDWVRAHPWLRGTRVSVGVTNLFNQRQRVTDRTGEVPIGFQPAYLDALGRTVRVSVRKIFF</sequence>
<protein>
    <submittedName>
        <fullName evidence="6">TonB-dependent receptor</fullName>
    </submittedName>
</protein>
<keyword evidence="5" id="KW-0732">Signal</keyword>
<feature type="compositionally biased region" description="Gly residues" evidence="4">
    <location>
        <begin position="754"/>
        <end position="773"/>
    </location>
</feature>
<feature type="compositionally biased region" description="Pro residues" evidence="4">
    <location>
        <begin position="733"/>
        <end position="745"/>
    </location>
</feature>
<keyword evidence="7" id="KW-1185">Reference proteome</keyword>
<evidence type="ECO:0000256" key="3">
    <source>
        <dbReference type="ARBA" id="ARBA00023237"/>
    </source>
</evidence>
<keyword evidence="6" id="KW-0675">Receptor</keyword>
<evidence type="ECO:0000256" key="5">
    <source>
        <dbReference type="SAM" id="SignalP"/>
    </source>
</evidence>
<comment type="subcellular location">
    <subcellularLocation>
        <location evidence="1">Cell outer membrane</location>
    </subcellularLocation>
</comment>
<dbReference type="Gene3D" id="2.170.130.10">
    <property type="entry name" value="TonB-dependent receptor, plug domain"/>
    <property type="match status" value="1"/>
</dbReference>
<gene>
    <name evidence="6" type="ORF">HBH26_04190</name>
</gene>
<dbReference type="PANTHER" id="PTHR47234:SF1">
    <property type="entry name" value="TONB-DEPENDENT RECEPTOR"/>
    <property type="match status" value="1"/>
</dbReference>
<feature type="region of interest" description="Disordered" evidence="4">
    <location>
        <begin position="703"/>
        <end position="773"/>
    </location>
</feature>
<evidence type="ECO:0000256" key="4">
    <source>
        <dbReference type="SAM" id="MobiDB-lite"/>
    </source>
</evidence>
<name>A0ABX1CLT9_9SPHN</name>
<dbReference type="EMBL" id="JAAVJH010000002">
    <property type="protein sequence ID" value="NJR77816.1"/>
    <property type="molecule type" value="Genomic_DNA"/>
</dbReference>